<proteinExistence type="predicted"/>
<gene>
    <name evidence="2" type="ORF">HMPREF1541_05505</name>
</gene>
<dbReference type="InParanoid" id="W2RS51"/>
<accession>W2RS51</accession>
<dbReference type="GeneID" id="19972844"/>
<name>W2RS51_CYPE1</name>
<evidence type="ECO:0000313" key="3">
    <source>
        <dbReference type="Proteomes" id="UP000030752"/>
    </source>
</evidence>
<protein>
    <submittedName>
        <fullName evidence="2">Uncharacterized protein</fullName>
    </submittedName>
</protein>
<dbReference type="HOGENOM" id="CLU_1111353_0_0_1"/>
<evidence type="ECO:0000256" key="1">
    <source>
        <dbReference type="SAM" id="Phobius"/>
    </source>
</evidence>
<keyword evidence="1" id="KW-0472">Membrane</keyword>
<dbReference type="EMBL" id="KB822721">
    <property type="protein sequence ID" value="ETN39282.1"/>
    <property type="molecule type" value="Genomic_DNA"/>
</dbReference>
<organism evidence="2 3">
    <name type="scientific">Cyphellophora europaea (strain CBS 101466)</name>
    <name type="common">Phialophora europaea</name>
    <dbReference type="NCBI Taxonomy" id="1220924"/>
    <lineage>
        <taxon>Eukaryota</taxon>
        <taxon>Fungi</taxon>
        <taxon>Dikarya</taxon>
        <taxon>Ascomycota</taxon>
        <taxon>Pezizomycotina</taxon>
        <taxon>Eurotiomycetes</taxon>
        <taxon>Chaetothyriomycetidae</taxon>
        <taxon>Chaetothyriales</taxon>
        <taxon>Cyphellophoraceae</taxon>
        <taxon>Cyphellophora</taxon>
    </lineage>
</organism>
<reference evidence="2 3" key="1">
    <citation type="submission" date="2013-03" db="EMBL/GenBank/DDBJ databases">
        <title>The Genome Sequence of Phialophora europaea CBS 101466.</title>
        <authorList>
            <consortium name="The Broad Institute Genomics Platform"/>
            <person name="Cuomo C."/>
            <person name="de Hoog S."/>
            <person name="Gorbushina A."/>
            <person name="Walker B."/>
            <person name="Young S.K."/>
            <person name="Zeng Q."/>
            <person name="Gargeya S."/>
            <person name="Fitzgerald M."/>
            <person name="Haas B."/>
            <person name="Abouelleil A."/>
            <person name="Allen A.W."/>
            <person name="Alvarado L."/>
            <person name="Arachchi H.M."/>
            <person name="Berlin A.M."/>
            <person name="Chapman S.B."/>
            <person name="Gainer-Dewar J."/>
            <person name="Goldberg J."/>
            <person name="Griggs A."/>
            <person name="Gujja S."/>
            <person name="Hansen M."/>
            <person name="Howarth C."/>
            <person name="Imamovic A."/>
            <person name="Ireland A."/>
            <person name="Larimer J."/>
            <person name="McCowan C."/>
            <person name="Murphy C."/>
            <person name="Pearson M."/>
            <person name="Poon T.W."/>
            <person name="Priest M."/>
            <person name="Roberts A."/>
            <person name="Saif S."/>
            <person name="Shea T."/>
            <person name="Sisk P."/>
            <person name="Sykes S."/>
            <person name="Wortman J."/>
            <person name="Nusbaum C."/>
            <person name="Birren B."/>
        </authorList>
    </citation>
    <scope>NUCLEOTIDE SEQUENCE [LARGE SCALE GENOMIC DNA]</scope>
    <source>
        <strain evidence="2 3">CBS 101466</strain>
    </source>
</reference>
<dbReference type="Proteomes" id="UP000030752">
    <property type="component" value="Unassembled WGS sequence"/>
</dbReference>
<keyword evidence="3" id="KW-1185">Reference proteome</keyword>
<feature type="transmembrane region" description="Helical" evidence="1">
    <location>
        <begin position="221"/>
        <end position="244"/>
    </location>
</feature>
<keyword evidence="1" id="KW-0812">Transmembrane</keyword>
<dbReference type="VEuPathDB" id="FungiDB:HMPREF1541_05505"/>
<dbReference type="AlphaFoldDB" id="W2RS51"/>
<keyword evidence="1" id="KW-1133">Transmembrane helix</keyword>
<dbReference type="RefSeq" id="XP_008718067.1">
    <property type="nucleotide sequence ID" value="XM_008719845.1"/>
</dbReference>
<sequence length="250" mass="26196">MPPTDEHINYTTQWVTIPLITASDNAATLPQAVSPTHRRSSLPTHLGPWPLKRSLSEDDCVRITPVAPPSTDHSTAVKVHPGDHRPSLASVLARIDEECQTVDRALKIEAALRSGFTGADDRVSRKQADGNADVNQKLGNALMIILAASAVCIFISAPVLTAAFAPAVKGKIMLPAEAAPKSIFGLLLGVLAMAVGMVIAIAFAALLAVCKGWKLLAIRNAVTTGATTAVAGSALTAWVLVWVLPIVSHA</sequence>
<feature type="transmembrane region" description="Helical" evidence="1">
    <location>
        <begin position="141"/>
        <end position="163"/>
    </location>
</feature>
<evidence type="ECO:0000313" key="2">
    <source>
        <dbReference type="EMBL" id="ETN39282.1"/>
    </source>
</evidence>
<feature type="transmembrane region" description="Helical" evidence="1">
    <location>
        <begin position="183"/>
        <end position="209"/>
    </location>
</feature>